<evidence type="ECO:0000256" key="1">
    <source>
        <dbReference type="ARBA" id="ARBA00007884"/>
    </source>
</evidence>
<dbReference type="Pfam" id="PF08547">
    <property type="entry name" value="CIA30"/>
    <property type="match status" value="1"/>
</dbReference>
<reference evidence="3 4" key="1">
    <citation type="submission" date="2019-10" db="EMBL/GenBank/DDBJ databases">
        <authorList>
            <person name="Karimi E."/>
        </authorList>
    </citation>
    <scope>NUCLEOTIDE SEQUENCE [LARGE SCALE GENOMIC DNA]</scope>
    <source>
        <strain evidence="3">Maribacter sp. 151</strain>
    </source>
</reference>
<evidence type="ECO:0000313" key="3">
    <source>
        <dbReference type="EMBL" id="VXA92361.1"/>
    </source>
</evidence>
<sequence length="164" mass="18947">MHEEVTIFEFNKTSNRKEWELVNDEVMGGLSMGLLQIDSDGKGIFSGHVSLENNGGFCLIRHDIERISVENYSKFIIKVKGDGKKYAFRCRSGEHQRHTYSYSFKTTEDWQTIEIPFNQMEAVFRGEDLKLPNYHGDFLTQIAFIIKNGVAEDFKLKIDSIKIV</sequence>
<protein>
    <submittedName>
        <fullName evidence="3">Complex I intermediate-associated protein 30 (CIA30)</fullName>
    </submittedName>
</protein>
<feature type="domain" description="NADH:ubiquinone oxidoreductase intermediate-associated protein 30" evidence="2">
    <location>
        <begin position="8"/>
        <end position="158"/>
    </location>
</feature>
<name>A0A653LLA5_9FLAO</name>
<evidence type="ECO:0000313" key="4">
    <source>
        <dbReference type="Proteomes" id="UP000430202"/>
    </source>
</evidence>
<dbReference type="PANTHER" id="PTHR13194:SF19">
    <property type="entry name" value="NAD(P)-BINDING ROSSMANN-FOLD SUPERFAMILY PROTEIN"/>
    <property type="match status" value="1"/>
</dbReference>
<dbReference type="InterPro" id="IPR039131">
    <property type="entry name" value="NDUFAF1"/>
</dbReference>
<keyword evidence="4" id="KW-1185">Reference proteome</keyword>
<gene>
    <name evidence="3" type="ORF">MARI151_10043</name>
</gene>
<evidence type="ECO:0000259" key="2">
    <source>
        <dbReference type="Pfam" id="PF08547"/>
    </source>
</evidence>
<dbReference type="EMBL" id="CABWLR010000001">
    <property type="protein sequence ID" value="VXA92361.1"/>
    <property type="molecule type" value="Genomic_DNA"/>
</dbReference>
<comment type="similarity">
    <text evidence="1">Belongs to the CIA30 family.</text>
</comment>
<dbReference type="InterPro" id="IPR008979">
    <property type="entry name" value="Galactose-bd-like_sf"/>
</dbReference>
<dbReference type="RefSeq" id="WP_159301462.1">
    <property type="nucleotide sequence ID" value="NZ_LR733271.1"/>
</dbReference>
<accession>A0A653LLA5</accession>
<dbReference type="InterPro" id="IPR013857">
    <property type="entry name" value="NADH-UbQ_OxRdtase-assoc_prot30"/>
</dbReference>
<dbReference type="AlphaFoldDB" id="A0A653LLA5"/>
<dbReference type="PANTHER" id="PTHR13194">
    <property type="entry name" value="COMPLEX I INTERMEDIATE-ASSOCIATED PROTEIN 30"/>
    <property type="match status" value="1"/>
</dbReference>
<dbReference type="Proteomes" id="UP000430202">
    <property type="component" value="Unassembled WGS sequence"/>
</dbReference>
<dbReference type="SUPFAM" id="SSF49785">
    <property type="entry name" value="Galactose-binding domain-like"/>
    <property type="match status" value="1"/>
</dbReference>
<organism evidence="3 4">
    <name type="scientific">Maribacter litoralis</name>
    <dbReference type="NCBI Taxonomy" id="2059726"/>
    <lineage>
        <taxon>Bacteria</taxon>
        <taxon>Pseudomonadati</taxon>
        <taxon>Bacteroidota</taxon>
        <taxon>Flavobacteriia</taxon>
        <taxon>Flavobacteriales</taxon>
        <taxon>Flavobacteriaceae</taxon>
        <taxon>Maribacter</taxon>
    </lineage>
</organism>
<proteinExistence type="inferred from homology"/>